<gene>
    <name evidence="12" type="ORF">C2S53_014873</name>
</gene>
<keyword evidence="7" id="KW-0539">Nucleus</keyword>
<feature type="compositionally biased region" description="Basic and acidic residues" evidence="9">
    <location>
        <begin position="388"/>
        <end position="404"/>
    </location>
</feature>
<dbReference type="InterPro" id="IPR006447">
    <property type="entry name" value="Myb_dom_plants"/>
</dbReference>
<dbReference type="Proteomes" id="UP001190926">
    <property type="component" value="Unassembled WGS sequence"/>
</dbReference>
<evidence type="ECO:0000256" key="2">
    <source>
        <dbReference type="ARBA" id="ARBA00022553"/>
    </source>
</evidence>
<keyword evidence="13" id="KW-1185">Reference proteome</keyword>
<feature type="region of interest" description="Disordered" evidence="9">
    <location>
        <begin position="241"/>
        <end position="279"/>
    </location>
</feature>
<dbReference type="PANTHER" id="PTHR43874:SF7">
    <property type="entry name" value="TWO-COMPONENT RESPONSE REGULATOR ARR10"/>
    <property type="match status" value="1"/>
</dbReference>
<feature type="region of interest" description="Disordered" evidence="9">
    <location>
        <begin position="380"/>
        <end position="422"/>
    </location>
</feature>
<proteinExistence type="predicted"/>
<dbReference type="AlphaFoldDB" id="A0AAD4J636"/>
<dbReference type="GO" id="GO:0005634">
    <property type="term" value="C:nucleus"/>
    <property type="evidence" value="ECO:0007669"/>
    <property type="project" value="UniProtKB-SubCell"/>
</dbReference>
<dbReference type="PROSITE" id="PS50110">
    <property type="entry name" value="RESPONSE_REGULATORY"/>
    <property type="match status" value="1"/>
</dbReference>
<evidence type="ECO:0000256" key="1">
    <source>
        <dbReference type="ARBA" id="ARBA00004123"/>
    </source>
</evidence>
<comment type="subcellular location">
    <subcellularLocation>
        <location evidence="1">Nucleus</location>
    </subcellularLocation>
</comment>
<dbReference type="InterPro" id="IPR045279">
    <property type="entry name" value="ARR-like"/>
</dbReference>
<name>A0AAD4J636_PERFH</name>
<evidence type="ECO:0000313" key="12">
    <source>
        <dbReference type="EMBL" id="KAH6827911.1"/>
    </source>
</evidence>
<feature type="modified residue" description="4-aspartylphosphate" evidence="8">
    <location>
        <position position="57"/>
    </location>
</feature>
<keyword evidence="3" id="KW-0902">Two-component regulatory system</keyword>
<reference evidence="12 13" key="1">
    <citation type="journal article" date="2021" name="Nat. Commun.">
        <title>Incipient diploidization of the medicinal plant Perilla within 10,000 years.</title>
        <authorList>
            <person name="Zhang Y."/>
            <person name="Shen Q."/>
            <person name="Leng L."/>
            <person name="Zhang D."/>
            <person name="Chen S."/>
            <person name="Shi Y."/>
            <person name="Ning Z."/>
            <person name="Chen S."/>
        </authorList>
    </citation>
    <scope>NUCLEOTIDE SEQUENCE [LARGE SCALE GENOMIC DNA]</scope>
    <source>
        <strain evidence="13">cv. PC099</strain>
    </source>
</reference>
<dbReference type="Gene3D" id="3.40.50.2300">
    <property type="match status" value="1"/>
</dbReference>
<keyword evidence="4" id="KW-0805">Transcription regulation</keyword>
<dbReference type="EMBL" id="SDAM02000134">
    <property type="protein sequence ID" value="KAH6827911.1"/>
    <property type="molecule type" value="Genomic_DNA"/>
</dbReference>
<comment type="caution">
    <text evidence="12">The sequence shown here is derived from an EMBL/GenBank/DDBJ whole genome shotgun (WGS) entry which is preliminary data.</text>
</comment>
<dbReference type="Pfam" id="PF00249">
    <property type="entry name" value="Myb_DNA-binding"/>
    <property type="match status" value="1"/>
</dbReference>
<dbReference type="SUPFAM" id="SSF46689">
    <property type="entry name" value="Homeodomain-like"/>
    <property type="match status" value="1"/>
</dbReference>
<feature type="domain" description="Response regulatory" evidence="10">
    <location>
        <begin position="5"/>
        <end position="120"/>
    </location>
</feature>
<dbReference type="GO" id="GO:0003677">
    <property type="term" value="F:DNA binding"/>
    <property type="evidence" value="ECO:0007669"/>
    <property type="project" value="InterPro"/>
</dbReference>
<dbReference type="InterPro" id="IPR001789">
    <property type="entry name" value="Sig_transdc_resp-reg_receiver"/>
</dbReference>
<evidence type="ECO:0000256" key="6">
    <source>
        <dbReference type="ARBA" id="ARBA00023163"/>
    </source>
</evidence>
<dbReference type="GO" id="GO:0000160">
    <property type="term" value="P:phosphorelay signal transduction system"/>
    <property type="evidence" value="ECO:0007669"/>
    <property type="project" value="UniProtKB-KW"/>
</dbReference>
<evidence type="ECO:0000256" key="3">
    <source>
        <dbReference type="ARBA" id="ARBA00023012"/>
    </source>
</evidence>
<dbReference type="Gene3D" id="1.10.10.60">
    <property type="entry name" value="Homeodomain-like"/>
    <property type="match status" value="1"/>
</dbReference>
<feature type="domain" description="HTH myb-type" evidence="11">
    <location>
        <begin position="195"/>
        <end position="246"/>
    </location>
</feature>
<dbReference type="SMART" id="SM00448">
    <property type="entry name" value="REC"/>
    <property type="match status" value="1"/>
</dbReference>
<evidence type="ECO:0000256" key="7">
    <source>
        <dbReference type="ARBA" id="ARBA00023242"/>
    </source>
</evidence>
<evidence type="ECO:0000256" key="8">
    <source>
        <dbReference type="PROSITE-ProRule" id="PRU00169"/>
    </source>
</evidence>
<evidence type="ECO:0000256" key="9">
    <source>
        <dbReference type="SAM" id="MobiDB-lite"/>
    </source>
</evidence>
<dbReference type="InterPro" id="IPR017930">
    <property type="entry name" value="Myb_dom"/>
</dbReference>
<sequence>MHEIHVLYVDHEFNGVMNTTRLLLESCQYRVTHVELAADAMVMLSNGKVKFDFVIADINSPDLHGFKLLQLAVTMGIPTIMMSVDYDTNMAMKIIEIGAFLYIKRPTTPEMLRCLWQHVARENLRVIKERDRLMAANYLTPPQGIEYYLDENPNNNLFVMKENEKFKKQHVEEVYELDNNMTSHGKVRRKVCTEWTRELHEKFMDAVGQLGEGRCFPKEILEIMNVPGLTRMQVASHLQKCRNDNWRSPEERKSTLGMQPMSSDGDGEGSGHKPRRFGSMPRVVVKGQSSDYYRVGDIGSEGEMGNDRGGASYGALVPRENNMNNIIAPAPAPAPAPAAGINSSNPRHLVDHAFFNLDMDCAQIHNFSALPQPFAPTFNHPQSTTIYNDHHQTNSKGASKESRSHWSTSSETSNDYETTKAN</sequence>
<accession>A0AAD4J636</accession>
<protein>
    <submittedName>
        <fullName evidence="12">Uncharacterized protein</fullName>
    </submittedName>
</protein>
<evidence type="ECO:0000256" key="4">
    <source>
        <dbReference type="ARBA" id="ARBA00023015"/>
    </source>
</evidence>
<evidence type="ECO:0000259" key="10">
    <source>
        <dbReference type="PROSITE" id="PS50110"/>
    </source>
</evidence>
<feature type="compositionally biased region" description="Basic and acidic residues" evidence="9">
    <location>
        <begin position="241"/>
        <end position="254"/>
    </location>
</feature>
<dbReference type="NCBIfam" id="TIGR01557">
    <property type="entry name" value="myb_SHAQKYF"/>
    <property type="match status" value="1"/>
</dbReference>
<evidence type="ECO:0000313" key="13">
    <source>
        <dbReference type="Proteomes" id="UP001190926"/>
    </source>
</evidence>
<dbReference type="GO" id="GO:0009736">
    <property type="term" value="P:cytokinin-activated signaling pathway"/>
    <property type="evidence" value="ECO:0007669"/>
    <property type="project" value="InterPro"/>
</dbReference>
<keyword evidence="2 8" id="KW-0597">Phosphoprotein</keyword>
<dbReference type="InterPro" id="IPR011006">
    <property type="entry name" value="CheY-like_superfamily"/>
</dbReference>
<dbReference type="FunFam" id="1.10.10.60:FF:000007">
    <property type="entry name" value="Two-component response regulator"/>
    <property type="match status" value="1"/>
</dbReference>
<evidence type="ECO:0000259" key="11">
    <source>
        <dbReference type="PROSITE" id="PS51294"/>
    </source>
</evidence>
<keyword evidence="5" id="KW-0010">Activator</keyword>
<dbReference type="InterPro" id="IPR001005">
    <property type="entry name" value="SANT/Myb"/>
</dbReference>
<organism evidence="12 13">
    <name type="scientific">Perilla frutescens var. hirtella</name>
    <name type="common">Perilla citriodora</name>
    <name type="synonym">Perilla setoyensis</name>
    <dbReference type="NCBI Taxonomy" id="608512"/>
    <lineage>
        <taxon>Eukaryota</taxon>
        <taxon>Viridiplantae</taxon>
        <taxon>Streptophyta</taxon>
        <taxon>Embryophyta</taxon>
        <taxon>Tracheophyta</taxon>
        <taxon>Spermatophyta</taxon>
        <taxon>Magnoliopsida</taxon>
        <taxon>eudicotyledons</taxon>
        <taxon>Gunneridae</taxon>
        <taxon>Pentapetalae</taxon>
        <taxon>asterids</taxon>
        <taxon>lamiids</taxon>
        <taxon>Lamiales</taxon>
        <taxon>Lamiaceae</taxon>
        <taxon>Nepetoideae</taxon>
        <taxon>Elsholtzieae</taxon>
        <taxon>Perilla</taxon>
    </lineage>
</organism>
<dbReference type="Pfam" id="PF00072">
    <property type="entry name" value="Response_reg"/>
    <property type="match status" value="1"/>
</dbReference>
<keyword evidence="6" id="KW-0804">Transcription</keyword>
<dbReference type="SUPFAM" id="SSF52172">
    <property type="entry name" value="CheY-like"/>
    <property type="match status" value="1"/>
</dbReference>
<evidence type="ECO:0000256" key="5">
    <source>
        <dbReference type="ARBA" id="ARBA00023159"/>
    </source>
</evidence>
<dbReference type="PROSITE" id="PS51294">
    <property type="entry name" value="HTH_MYB"/>
    <property type="match status" value="1"/>
</dbReference>
<dbReference type="PANTHER" id="PTHR43874">
    <property type="entry name" value="TWO-COMPONENT RESPONSE REGULATOR"/>
    <property type="match status" value="1"/>
</dbReference>
<dbReference type="InterPro" id="IPR009057">
    <property type="entry name" value="Homeodomain-like_sf"/>
</dbReference>